<comment type="caution">
    <text evidence="2">The sequence shown here is derived from an EMBL/GenBank/DDBJ whole genome shotgun (WGS) entry which is preliminary data.</text>
</comment>
<evidence type="ECO:0000313" key="2">
    <source>
        <dbReference type="EMBL" id="TTI46063.1"/>
    </source>
</evidence>
<protein>
    <submittedName>
        <fullName evidence="2">Uncharacterized protein</fullName>
    </submittedName>
</protein>
<dbReference type="EMBL" id="VCAZ01000215">
    <property type="protein sequence ID" value="TTI46063.1"/>
    <property type="molecule type" value="Genomic_DNA"/>
</dbReference>
<dbReference type="OrthoDB" id="8848457at2759"/>
<sequence>MLSCNSTATRDWTFFLSHILPLVNRSAGLVHRGVEEAEAVTVAVVTVALEPASSAPPDSNHTEHVYHQYSYSEGDVLVHGGHEPPDREPIPLPRAVLLDVRSSLGKPQEQTPGHDRRQGDERNPAPSGHQLRYQQTPKQ</sequence>
<name>A0A556VBX9_BAGYA</name>
<feature type="compositionally biased region" description="Basic and acidic residues" evidence="1">
    <location>
        <begin position="112"/>
        <end position="123"/>
    </location>
</feature>
<accession>A0A556VBX9</accession>
<keyword evidence="3" id="KW-1185">Reference proteome</keyword>
<organism evidence="2 3">
    <name type="scientific">Bagarius yarrelli</name>
    <name type="common">Goonch</name>
    <name type="synonym">Bagrus yarrelli</name>
    <dbReference type="NCBI Taxonomy" id="175774"/>
    <lineage>
        <taxon>Eukaryota</taxon>
        <taxon>Metazoa</taxon>
        <taxon>Chordata</taxon>
        <taxon>Craniata</taxon>
        <taxon>Vertebrata</taxon>
        <taxon>Euteleostomi</taxon>
        <taxon>Actinopterygii</taxon>
        <taxon>Neopterygii</taxon>
        <taxon>Teleostei</taxon>
        <taxon>Ostariophysi</taxon>
        <taxon>Siluriformes</taxon>
        <taxon>Sisoridae</taxon>
        <taxon>Sisorinae</taxon>
        <taxon>Bagarius</taxon>
    </lineage>
</organism>
<proteinExistence type="predicted"/>
<evidence type="ECO:0000256" key="1">
    <source>
        <dbReference type="SAM" id="MobiDB-lite"/>
    </source>
</evidence>
<evidence type="ECO:0000313" key="3">
    <source>
        <dbReference type="Proteomes" id="UP000319801"/>
    </source>
</evidence>
<dbReference type="Proteomes" id="UP000319801">
    <property type="component" value="Unassembled WGS sequence"/>
</dbReference>
<gene>
    <name evidence="2" type="ORF">Baya_15427</name>
</gene>
<reference evidence="2 3" key="1">
    <citation type="journal article" date="2019" name="Genome Biol. Evol.">
        <title>Whole-Genome Sequencing of the Giant Devil Catfish, Bagarius yarrelli.</title>
        <authorList>
            <person name="Jiang W."/>
            <person name="Lv Y."/>
            <person name="Cheng L."/>
            <person name="Yang K."/>
            <person name="Chao B."/>
            <person name="Wang X."/>
            <person name="Li Y."/>
            <person name="Pan X."/>
            <person name="You X."/>
            <person name="Zhang Y."/>
            <person name="Yang J."/>
            <person name="Li J."/>
            <person name="Zhang X."/>
            <person name="Liu S."/>
            <person name="Sun C."/>
            <person name="Yang J."/>
            <person name="Shi Q."/>
        </authorList>
    </citation>
    <scope>NUCLEOTIDE SEQUENCE [LARGE SCALE GENOMIC DNA]</scope>
    <source>
        <strain evidence="2">JWS20170419001</strain>
        <tissue evidence="2">Muscle</tissue>
    </source>
</reference>
<feature type="region of interest" description="Disordered" evidence="1">
    <location>
        <begin position="73"/>
        <end position="139"/>
    </location>
</feature>
<dbReference type="AlphaFoldDB" id="A0A556VBX9"/>
<feature type="compositionally biased region" description="Basic and acidic residues" evidence="1">
    <location>
        <begin position="80"/>
        <end position="89"/>
    </location>
</feature>